<dbReference type="Pfam" id="PF02518">
    <property type="entry name" value="HATPase_c"/>
    <property type="match status" value="1"/>
</dbReference>
<keyword evidence="12" id="KW-0902">Two-component regulatory system</keyword>
<keyword evidence="6" id="KW-0808">Transferase</keyword>
<dbReference type="EC" id="2.7.13.3" evidence="3"/>
<keyword evidence="11 15" id="KW-1133">Transmembrane helix</keyword>
<dbReference type="InterPro" id="IPR050398">
    <property type="entry name" value="HssS/ArlS-like"/>
</dbReference>
<dbReference type="EMBL" id="BAABCK010000067">
    <property type="protein sequence ID" value="GAA3731656.1"/>
    <property type="molecule type" value="Genomic_DNA"/>
</dbReference>
<evidence type="ECO:0000256" key="3">
    <source>
        <dbReference type="ARBA" id="ARBA00012438"/>
    </source>
</evidence>
<feature type="domain" description="Histidine kinase" evidence="16">
    <location>
        <begin position="243"/>
        <end position="459"/>
    </location>
</feature>
<name>A0ABP7F529_9STAP</name>
<dbReference type="InterPro" id="IPR036890">
    <property type="entry name" value="HATPase_C_sf"/>
</dbReference>
<dbReference type="SUPFAM" id="SSF47384">
    <property type="entry name" value="Homodimeric domain of signal transducing histidine kinase"/>
    <property type="match status" value="1"/>
</dbReference>
<keyword evidence="7 15" id="KW-0812">Transmembrane</keyword>
<keyword evidence="8" id="KW-0547">Nucleotide-binding</keyword>
<evidence type="ECO:0000256" key="14">
    <source>
        <dbReference type="SAM" id="Coils"/>
    </source>
</evidence>
<dbReference type="InterPro" id="IPR003594">
    <property type="entry name" value="HATPase_dom"/>
</dbReference>
<dbReference type="PANTHER" id="PTHR45528">
    <property type="entry name" value="SENSOR HISTIDINE KINASE CPXA"/>
    <property type="match status" value="1"/>
</dbReference>
<evidence type="ECO:0000256" key="13">
    <source>
        <dbReference type="ARBA" id="ARBA00023136"/>
    </source>
</evidence>
<evidence type="ECO:0000256" key="7">
    <source>
        <dbReference type="ARBA" id="ARBA00022692"/>
    </source>
</evidence>
<feature type="coiled-coil region" evidence="14">
    <location>
        <begin position="216"/>
        <end position="243"/>
    </location>
</feature>
<evidence type="ECO:0000256" key="4">
    <source>
        <dbReference type="ARBA" id="ARBA00022475"/>
    </source>
</evidence>
<dbReference type="SMART" id="SM00387">
    <property type="entry name" value="HATPase_c"/>
    <property type="match status" value="1"/>
</dbReference>
<dbReference type="PROSITE" id="PS50885">
    <property type="entry name" value="HAMP"/>
    <property type="match status" value="1"/>
</dbReference>
<dbReference type="RefSeq" id="WP_344703990.1">
    <property type="nucleotide sequence ID" value="NZ_BAABCK010000067.1"/>
</dbReference>
<evidence type="ECO:0000256" key="15">
    <source>
        <dbReference type="SAM" id="Phobius"/>
    </source>
</evidence>
<evidence type="ECO:0000256" key="11">
    <source>
        <dbReference type="ARBA" id="ARBA00022989"/>
    </source>
</evidence>
<organism evidence="18 19">
    <name type="scientific">Salinicoccus jeotgali</name>
    <dbReference type="NCBI Taxonomy" id="381634"/>
    <lineage>
        <taxon>Bacteria</taxon>
        <taxon>Bacillati</taxon>
        <taxon>Bacillota</taxon>
        <taxon>Bacilli</taxon>
        <taxon>Bacillales</taxon>
        <taxon>Staphylococcaceae</taxon>
        <taxon>Salinicoccus</taxon>
    </lineage>
</organism>
<comment type="subcellular location">
    <subcellularLocation>
        <location evidence="2">Cell membrane</location>
        <topology evidence="2">Multi-pass membrane protein</topology>
    </subcellularLocation>
</comment>
<dbReference type="CDD" id="cd00082">
    <property type="entry name" value="HisKA"/>
    <property type="match status" value="1"/>
</dbReference>
<evidence type="ECO:0000256" key="8">
    <source>
        <dbReference type="ARBA" id="ARBA00022741"/>
    </source>
</evidence>
<dbReference type="GO" id="GO:0016301">
    <property type="term" value="F:kinase activity"/>
    <property type="evidence" value="ECO:0007669"/>
    <property type="project" value="UniProtKB-KW"/>
</dbReference>
<dbReference type="InterPro" id="IPR003661">
    <property type="entry name" value="HisK_dim/P_dom"/>
</dbReference>
<dbReference type="InterPro" id="IPR003660">
    <property type="entry name" value="HAMP_dom"/>
</dbReference>
<evidence type="ECO:0000256" key="9">
    <source>
        <dbReference type="ARBA" id="ARBA00022777"/>
    </source>
</evidence>
<keyword evidence="19" id="KW-1185">Reference proteome</keyword>
<dbReference type="PRINTS" id="PR00344">
    <property type="entry name" value="BCTRLSENSOR"/>
</dbReference>
<evidence type="ECO:0000259" key="16">
    <source>
        <dbReference type="PROSITE" id="PS50109"/>
    </source>
</evidence>
<dbReference type="PANTHER" id="PTHR45528:SF1">
    <property type="entry name" value="SENSOR HISTIDINE KINASE CPXA"/>
    <property type="match status" value="1"/>
</dbReference>
<dbReference type="InterPro" id="IPR005467">
    <property type="entry name" value="His_kinase_dom"/>
</dbReference>
<keyword evidence="5" id="KW-0597">Phosphoprotein</keyword>
<evidence type="ECO:0000256" key="6">
    <source>
        <dbReference type="ARBA" id="ARBA00022679"/>
    </source>
</evidence>
<feature type="transmembrane region" description="Helical" evidence="15">
    <location>
        <begin position="12"/>
        <end position="32"/>
    </location>
</feature>
<evidence type="ECO:0000256" key="10">
    <source>
        <dbReference type="ARBA" id="ARBA00022840"/>
    </source>
</evidence>
<dbReference type="SMART" id="SM00304">
    <property type="entry name" value="HAMP"/>
    <property type="match status" value="1"/>
</dbReference>
<dbReference type="Pfam" id="PF00672">
    <property type="entry name" value="HAMP"/>
    <property type="match status" value="1"/>
</dbReference>
<evidence type="ECO:0000256" key="5">
    <source>
        <dbReference type="ARBA" id="ARBA00022553"/>
    </source>
</evidence>
<evidence type="ECO:0000256" key="2">
    <source>
        <dbReference type="ARBA" id="ARBA00004651"/>
    </source>
</evidence>
<dbReference type="Gene3D" id="6.10.340.10">
    <property type="match status" value="1"/>
</dbReference>
<proteinExistence type="predicted"/>
<dbReference type="CDD" id="cd00075">
    <property type="entry name" value="HATPase"/>
    <property type="match status" value="1"/>
</dbReference>
<dbReference type="InterPro" id="IPR036097">
    <property type="entry name" value="HisK_dim/P_sf"/>
</dbReference>
<dbReference type="Gene3D" id="3.30.565.10">
    <property type="entry name" value="Histidine kinase-like ATPase, C-terminal domain"/>
    <property type="match status" value="1"/>
</dbReference>
<comment type="catalytic activity">
    <reaction evidence="1">
        <text>ATP + protein L-histidine = ADP + protein N-phospho-L-histidine.</text>
        <dbReference type="EC" id="2.7.13.3"/>
    </reaction>
</comment>
<gene>
    <name evidence="18" type="ORF">GCM10022378_19900</name>
</gene>
<dbReference type="Proteomes" id="UP001500920">
    <property type="component" value="Unassembled WGS sequence"/>
</dbReference>
<evidence type="ECO:0000313" key="19">
    <source>
        <dbReference type="Proteomes" id="UP001500920"/>
    </source>
</evidence>
<dbReference type="Gene3D" id="1.10.287.130">
    <property type="match status" value="1"/>
</dbReference>
<dbReference type="PROSITE" id="PS50109">
    <property type="entry name" value="HIS_KIN"/>
    <property type="match status" value="1"/>
</dbReference>
<evidence type="ECO:0000256" key="1">
    <source>
        <dbReference type="ARBA" id="ARBA00000085"/>
    </source>
</evidence>
<reference evidence="19" key="1">
    <citation type="journal article" date="2019" name="Int. J. Syst. Evol. Microbiol.">
        <title>The Global Catalogue of Microorganisms (GCM) 10K type strain sequencing project: providing services to taxonomists for standard genome sequencing and annotation.</title>
        <authorList>
            <consortium name="The Broad Institute Genomics Platform"/>
            <consortium name="The Broad Institute Genome Sequencing Center for Infectious Disease"/>
            <person name="Wu L."/>
            <person name="Ma J."/>
        </authorList>
    </citation>
    <scope>NUCLEOTIDE SEQUENCE [LARGE SCALE GENOMIC DNA]</scope>
    <source>
        <strain evidence="19">JCM 16981</strain>
    </source>
</reference>
<dbReference type="SUPFAM" id="SSF55874">
    <property type="entry name" value="ATPase domain of HSP90 chaperone/DNA topoisomerase II/histidine kinase"/>
    <property type="match status" value="1"/>
</dbReference>
<dbReference type="Pfam" id="PF00512">
    <property type="entry name" value="HisKA"/>
    <property type="match status" value="1"/>
</dbReference>
<feature type="transmembrane region" description="Helical" evidence="15">
    <location>
        <begin position="163"/>
        <end position="185"/>
    </location>
</feature>
<feature type="domain" description="HAMP" evidence="17">
    <location>
        <begin position="183"/>
        <end position="235"/>
    </location>
</feature>
<dbReference type="SMART" id="SM00388">
    <property type="entry name" value="HisKA"/>
    <property type="match status" value="1"/>
</dbReference>
<keyword evidence="10" id="KW-0067">ATP-binding</keyword>
<keyword evidence="14" id="KW-0175">Coiled coil</keyword>
<accession>A0ABP7F529</accession>
<keyword evidence="9 18" id="KW-0418">Kinase</keyword>
<protein>
    <recommendedName>
        <fullName evidence="3">histidine kinase</fullName>
        <ecNumber evidence="3">2.7.13.3</ecNumber>
    </recommendedName>
</protein>
<evidence type="ECO:0000256" key="12">
    <source>
        <dbReference type="ARBA" id="ARBA00023012"/>
    </source>
</evidence>
<sequence length="467" mass="52475">MLNKLSLKIGMLFFLVVFIVEVILFYILYVNLVDDRVEEVMDDLLSRGNTHRDVLEEHYNATTLEHVAIMESESDFNVVITDQEGDIVIHSNPVEAEMAEVIDHVDDERISGEESILVSDWSEEKYVSTASPLIEDGSHNGHVFMFADSADIKRIIDHLSRQFLFVGLLTIVLTILTVLVLSRIITQPVLTMKKATEQLSRGDHEVVLYPHRKDEFGELAAAITRLSGDLERLKNERNEFLASVSHELRTPLTYLKGYTDILRREDLSKEDRRKYLTIIQEETIHLNGLIKNLFELAKIDQNEFAIKKEAVAFDDLISTVIARIEPAVDKKNIELTFSSSGELEAVVDPKRMQQVFLNILDNAIKYTPPAGRIGVSVTGSRNEIITAISDSGIGIDQADEPYVFERLYRAEKSRSRLQGGAGLGLTIAKEIVELHGGQISVQSTPGEGTVFTVSLERGDLYEECIAD</sequence>
<evidence type="ECO:0000313" key="18">
    <source>
        <dbReference type="EMBL" id="GAA3731656.1"/>
    </source>
</evidence>
<keyword evidence="13 15" id="KW-0472">Membrane</keyword>
<dbReference type="CDD" id="cd06225">
    <property type="entry name" value="HAMP"/>
    <property type="match status" value="1"/>
</dbReference>
<dbReference type="SUPFAM" id="SSF158472">
    <property type="entry name" value="HAMP domain-like"/>
    <property type="match status" value="1"/>
</dbReference>
<keyword evidence="4" id="KW-1003">Cell membrane</keyword>
<dbReference type="InterPro" id="IPR004358">
    <property type="entry name" value="Sig_transdc_His_kin-like_C"/>
</dbReference>
<evidence type="ECO:0000259" key="17">
    <source>
        <dbReference type="PROSITE" id="PS50885"/>
    </source>
</evidence>
<comment type="caution">
    <text evidence="18">The sequence shown here is derived from an EMBL/GenBank/DDBJ whole genome shotgun (WGS) entry which is preliminary data.</text>
</comment>